<keyword evidence="1" id="KW-0812">Transmembrane</keyword>
<keyword evidence="1" id="KW-0472">Membrane</keyword>
<accession>A0A261EX85</accession>
<feature type="signal peptide" evidence="2">
    <location>
        <begin position="1"/>
        <end position="35"/>
    </location>
</feature>
<organism evidence="3 4">
    <name type="scientific">Pseudoscardovia radai</name>
    <dbReference type="NCBI Taxonomy" id="987066"/>
    <lineage>
        <taxon>Bacteria</taxon>
        <taxon>Bacillati</taxon>
        <taxon>Actinomycetota</taxon>
        <taxon>Actinomycetes</taxon>
        <taxon>Bifidobacteriales</taxon>
        <taxon>Bifidobacteriaceae</taxon>
        <taxon>Pseudoscardovia</taxon>
    </lineage>
</organism>
<dbReference type="RefSeq" id="WP_143516350.1">
    <property type="nucleotide sequence ID" value="NZ_MWWR01000008.1"/>
</dbReference>
<gene>
    <name evidence="3" type="ORF">PSRA_1107</name>
</gene>
<evidence type="ECO:0000256" key="2">
    <source>
        <dbReference type="SAM" id="SignalP"/>
    </source>
</evidence>
<evidence type="ECO:0000313" key="4">
    <source>
        <dbReference type="Proteomes" id="UP000216725"/>
    </source>
</evidence>
<reference evidence="3 4" key="1">
    <citation type="journal article" date="2017" name="BMC Genomics">
        <title>Comparative genomic and phylogenomic analyses of the Bifidobacteriaceae family.</title>
        <authorList>
            <person name="Lugli G.A."/>
            <person name="Milani C."/>
            <person name="Turroni F."/>
            <person name="Duranti S."/>
            <person name="Mancabelli L."/>
            <person name="Mangifesta M."/>
            <person name="Ferrario C."/>
            <person name="Modesto M."/>
            <person name="Mattarelli P."/>
            <person name="Jiri K."/>
            <person name="van Sinderen D."/>
            <person name="Ventura M."/>
        </authorList>
    </citation>
    <scope>NUCLEOTIDE SEQUENCE [LARGE SCALE GENOMIC DNA]</scope>
    <source>
        <strain evidence="3 4">DSM 24742</strain>
    </source>
</reference>
<comment type="caution">
    <text evidence="3">The sequence shown here is derived from an EMBL/GenBank/DDBJ whole genome shotgun (WGS) entry which is preliminary data.</text>
</comment>
<dbReference type="Proteomes" id="UP000216725">
    <property type="component" value="Unassembled WGS sequence"/>
</dbReference>
<sequence length="228" mass="23508">MKEERTASRLRRWGAIGFLSIAFALGGLSVPMANAADATDTASIRIPAQTSSVWVDLESDNPDLDAVSGDVSGNRLDFKQSVNGRTAILNVPSSAKDADAMMTISSDKDIAVDLAITYVGDDDVVLAEQRGKFTASGLSVEPANVSAGDGEIVVSSNGPGDVVSAPKDLGDSLADTGSMLLGIVFFALACAIAFTVAIVGRRHIVAVRASDSFVDSRSAGTPADEGEE</sequence>
<keyword evidence="1" id="KW-1133">Transmembrane helix</keyword>
<protein>
    <submittedName>
        <fullName evidence="3">Uncharacterized protein</fullName>
    </submittedName>
</protein>
<feature type="transmembrane region" description="Helical" evidence="1">
    <location>
        <begin position="179"/>
        <end position="200"/>
    </location>
</feature>
<feature type="chain" id="PRO_5012288883" evidence="2">
    <location>
        <begin position="36"/>
        <end position="228"/>
    </location>
</feature>
<keyword evidence="4" id="KW-1185">Reference proteome</keyword>
<proteinExistence type="predicted"/>
<name>A0A261EX85_9BIFI</name>
<dbReference type="EMBL" id="MWWR01000008">
    <property type="protein sequence ID" value="OZG51472.1"/>
    <property type="molecule type" value="Genomic_DNA"/>
</dbReference>
<dbReference type="AlphaFoldDB" id="A0A261EX85"/>
<keyword evidence="2" id="KW-0732">Signal</keyword>
<evidence type="ECO:0000313" key="3">
    <source>
        <dbReference type="EMBL" id="OZG51472.1"/>
    </source>
</evidence>
<evidence type="ECO:0000256" key="1">
    <source>
        <dbReference type="SAM" id="Phobius"/>
    </source>
</evidence>